<organism evidence="3 4">
    <name type="scientific">Embleya scabrispora</name>
    <dbReference type="NCBI Taxonomy" id="159449"/>
    <lineage>
        <taxon>Bacteria</taxon>
        <taxon>Bacillati</taxon>
        <taxon>Actinomycetota</taxon>
        <taxon>Actinomycetes</taxon>
        <taxon>Kitasatosporales</taxon>
        <taxon>Streptomycetaceae</taxon>
        <taxon>Embleya</taxon>
    </lineage>
</organism>
<feature type="region of interest" description="Disordered" evidence="1">
    <location>
        <begin position="136"/>
        <end position="161"/>
    </location>
</feature>
<evidence type="ECO:0000313" key="4">
    <source>
        <dbReference type="Proteomes" id="UP000190037"/>
    </source>
</evidence>
<comment type="caution">
    <text evidence="3">The sequence shown here is derived from an EMBL/GenBank/DDBJ whole genome shotgun (WGS) entry which is preliminary data.</text>
</comment>
<feature type="domain" description="FAD dependent oxidoreductase" evidence="2">
    <location>
        <begin position="4"/>
        <end position="36"/>
    </location>
</feature>
<keyword evidence="4" id="KW-1185">Reference proteome</keyword>
<feature type="compositionally biased region" description="Pro residues" evidence="1">
    <location>
        <begin position="84"/>
        <end position="100"/>
    </location>
</feature>
<gene>
    <name evidence="3" type="ORF">B4N89_38325</name>
</gene>
<dbReference type="InterPro" id="IPR006076">
    <property type="entry name" value="FAD-dep_OxRdtase"/>
</dbReference>
<dbReference type="Gene3D" id="3.50.50.60">
    <property type="entry name" value="FAD/NAD(P)-binding domain"/>
    <property type="match status" value="1"/>
</dbReference>
<dbReference type="AlphaFoldDB" id="A0A1T3NMV5"/>
<dbReference type="RefSeq" id="WP_078981161.1">
    <property type="nucleotide sequence ID" value="NZ_MWQN01000003.1"/>
</dbReference>
<dbReference type="Proteomes" id="UP000190037">
    <property type="component" value="Unassembled WGS sequence"/>
</dbReference>
<sequence>MASLIICGAGVVGLTTALLLTRDGHEVTVYEGDPSVDRARATAMNPDRTTEPPSTPDPFGGAAFHDGDLFRALLETATCLALPHPAPSRPPAPHPRPPTPAARRLTPAGSTSPHRSLDHDVREPLLNAIAERVRTRMGDRAPRHYPSVLRAGRRTERYTGR</sequence>
<dbReference type="STRING" id="159449.B4N89_38325"/>
<evidence type="ECO:0000313" key="3">
    <source>
        <dbReference type="EMBL" id="OPC78068.1"/>
    </source>
</evidence>
<name>A0A1T3NMV5_9ACTN</name>
<feature type="region of interest" description="Disordered" evidence="1">
    <location>
        <begin position="81"/>
        <end position="123"/>
    </location>
</feature>
<evidence type="ECO:0000256" key="1">
    <source>
        <dbReference type="SAM" id="MobiDB-lite"/>
    </source>
</evidence>
<dbReference type="SUPFAM" id="SSF51905">
    <property type="entry name" value="FAD/NAD(P)-binding domain"/>
    <property type="match status" value="1"/>
</dbReference>
<dbReference type="InterPro" id="IPR036188">
    <property type="entry name" value="FAD/NAD-bd_sf"/>
</dbReference>
<protein>
    <recommendedName>
        <fullName evidence="2">FAD dependent oxidoreductase domain-containing protein</fullName>
    </recommendedName>
</protein>
<proteinExistence type="predicted"/>
<dbReference type="EMBL" id="MWQN01000003">
    <property type="protein sequence ID" value="OPC78068.1"/>
    <property type="molecule type" value="Genomic_DNA"/>
</dbReference>
<evidence type="ECO:0000259" key="2">
    <source>
        <dbReference type="Pfam" id="PF01266"/>
    </source>
</evidence>
<reference evidence="3 4" key="1">
    <citation type="submission" date="2017-03" db="EMBL/GenBank/DDBJ databases">
        <title>Draft genome sequence of Streptomyces scabrisporus NF3, endophyte isolated from Amphipterygium adstringens.</title>
        <authorList>
            <person name="Vazquez M."/>
            <person name="Ceapa C.D."/>
            <person name="Rodriguez Luna D."/>
            <person name="Sanchez Esquivel S."/>
        </authorList>
    </citation>
    <scope>NUCLEOTIDE SEQUENCE [LARGE SCALE GENOMIC DNA]</scope>
    <source>
        <strain evidence="3 4">NF3</strain>
    </source>
</reference>
<dbReference type="Pfam" id="PF01266">
    <property type="entry name" value="DAO"/>
    <property type="match status" value="1"/>
</dbReference>
<accession>A0A1T3NMV5</accession>